<accession>A0A4U1BHD8</accession>
<comment type="caution">
    <text evidence="7">The sequence shown here is derived from an EMBL/GenBank/DDBJ whole genome shotgun (WGS) entry which is preliminary data.</text>
</comment>
<organism evidence="7 8">
    <name type="scientific">Ferrimonas sediminicola</name>
    <dbReference type="NCBI Taxonomy" id="2569538"/>
    <lineage>
        <taxon>Bacteria</taxon>
        <taxon>Pseudomonadati</taxon>
        <taxon>Pseudomonadota</taxon>
        <taxon>Gammaproteobacteria</taxon>
        <taxon>Alteromonadales</taxon>
        <taxon>Ferrimonadaceae</taxon>
        <taxon>Ferrimonas</taxon>
    </lineage>
</organism>
<dbReference type="Proteomes" id="UP000305674">
    <property type="component" value="Unassembled WGS sequence"/>
</dbReference>
<evidence type="ECO:0000256" key="5">
    <source>
        <dbReference type="SAM" id="MobiDB-lite"/>
    </source>
</evidence>
<dbReference type="Pfam" id="PF00589">
    <property type="entry name" value="Phage_integrase"/>
    <property type="match status" value="1"/>
</dbReference>
<dbReference type="CDD" id="cd00397">
    <property type="entry name" value="DNA_BRE_C"/>
    <property type="match status" value="1"/>
</dbReference>
<dbReference type="GO" id="GO:0015074">
    <property type="term" value="P:DNA integration"/>
    <property type="evidence" value="ECO:0007669"/>
    <property type="project" value="UniProtKB-KW"/>
</dbReference>
<dbReference type="GO" id="GO:0005737">
    <property type="term" value="C:cytoplasm"/>
    <property type="evidence" value="ECO:0007669"/>
    <property type="project" value="UniProtKB-SubCell"/>
</dbReference>
<dbReference type="InterPro" id="IPR002104">
    <property type="entry name" value="Integrase_catalytic"/>
</dbReference>
<evidence type="ECO:0000256" key="1">
    <source>
        <dbReference type="ARBA" id="ARBA00004496"/>
    </source>
</evidence>
<keyword evidence="3" id="KW-0238">DNA-binding</keyword>
<dbReference type="InterPro" id="IPR011010">
    <property type="entry name" value="DNA_brk_join_enz"/>
</dbReference>
<evidence type="ECO:0000256" key="2">
    <source>
        <dbReference type="ARBA" id="ARBA00022908"/>
    </source>
</evidence>
<dbReference type="InterPro" id="IPR050090">
    <property type="entry name" value="Tyrosine_recombinase_XerCD"/>
</dbReference>
<keyword evidence="4" id="KW-0233">DNA recombination</keyword>
<evidence type="ECO:0000259" key="6">
    <source>
        <dbReference type="PROSITE" id="PS51898"/>
    </source>
</evidence>
<sequence length="421" mass="47985">MPLFDTLSRFEQPNHSVNLYLAGLIQAGIADAGVTYEHSYDWLLEQRSVENNFKSHRSELTIFFHWLWRVEQRSITQVDRQVLSRYLEYCRQPPPALIGYCNLSQFKSCEGERLPNDSWKPFLGKSRDGAPLAYQLSHSAIRTKLALLSAFFSYLIDVDFLDRNPAAILLRAGRYKLSQQHQRAGEDDEQLKAFSELQWSYVMECCDRLADAEPEVHQRTRFLIHLMYSCYLRISEVAARPGYTPVMGQFRRDRKTGVWGFFVPMSKSGKSGTVAVSDQLLQSLTRYRRFLGLSELPAPDEQTPLLVRHRASGRGRDAGIRQANLGIRQLREIIDGVIAQAAELAAADGLHQDAAEMRALSSHSLRHTGISHDINLHGRPLSHVQADARHDSIDTTSRYLHTSRVERHESAARKPMETLGR</sequence>
<dbReference type="PANTHER" id="PTHR30349:SF77">
    <property type="entry name" value="TYROSINE RECOMBINASE XERC"/>
    <property type="match status" value="1"/>
</dbReference>
<keyword evidence="2" id="KW-0229">DNA integration</keyword>
<comment type="subcellular location">
    <subcellularLocation>
        <location evidence="1">Cytoplasm</location>
    </subcellularLocation>
</comment>
<feature type="compositionally biased region" description="Basic and acidic residues" evidence="5">
    <location>
        <begin position="403"/>
        <end position="421"/>
    </location>
</feature>
<proteinExistence type="predicted"/>
<evidence type="ECO:0000256" key="4">
    <source>
        <dbReference type="ARBA" id="ARBA00023172"/>
    </source>
</evidence>
<dbReference type="InterPro" id="IPR010998">
    <property type="entry name" value="Integrase_recombinase_N"/>
</dbReference>
<dbReference type="PROSITE" id="PS51898">
    <property type="entry name" value="TYR_RECOMBINASE"/>
    <property type="match status" value="1"/>
</dbReference>
<dbReference type="AlphaFoldDB" id="A0A4U1BHD8"/>
<evidence type="ECO:0000313" key="7">
    <source>
        <dbReference type="EMBL" id="TKB50685.1"/>
    </source>
</evidence>
<reference evidence="7 8" key="1">
    <citation type="submission" date="2019-04" db="EMBL/GenBank/DDBJ databases">
        <authorList>
            <person name="Hwang J.C."/>
        </authorList>
    </citation>
    <scope>NUCLEOTIDE SEQUENCE [LARGE SCALE GENOMIC DNA]</scope>
    <source>
        <strain evidence="7 8">IMCC35001</strain>
    </source>
</reference>
<evidence type="ECO:0000313" key="8">
    <source>
        <dbReference type="Proteomes" id="UP000305674"/>
    </source>
</evidence>
<feature type="domain" description="Tyr recombinase" evidence="6">
    <location>
        <begin position="189"/>
        <end position="413"/>
    </location>
</feature>
<dbReference type="Gene3D" id="1.10.150.130">
    <property type="match status" value="1"/>
</dbReference>
<dbReference type="EMBL" id="SWCI01000002">
    <property type="protein sequence ID" value="TKB50685.1"/>
    <property type="molecule type" value="Genomic_DNA"/>
</dbReference>
<dbReference type="GO" id="GO:0003677">
    <property type="term" value="F:DNA binding"/>
    <property type="evidence" value="ECO:0007669"/>
    <property type="project" value="UniProtKB-KW"/>
</dbReference>
<protein>
    <submittedName>
        <fullName evidence="7">Site-specific integrase</fullName>
    </submittedName>
</protein>
<dbReference type="GO" id="GO:0006310">
    <property type="term" value="P:DNA recombination"/>
    <property type="evidence" value="ECO:0007669"/>
    <property type="project" value="UniProtKB-KW"/>
</dbReference>
<dbReference type="SUPFAM" id="SSF56349">
    <property type="entry name" value="DNA breaking-rejoining enzymes"/>
    <property type="match status" value="1"/>
</dbReference>
<evidence type="ECO:0000256" key="3">
    <source>
        <dbReference type="ARBA" id="ARBA00023125"/>
    </source>
</evidence>
<gene>
    <name evidence="7" type="ORF">FCL40_04565</name>
</gene>
<dbReference type="PANTHER" id="PTHR30349">
    <property type="entry name" value="PHAGE INTEGRASE-RELATED"/>
    <property type="match status" value="1"/>
</dbReference>
<dbReference type="OrthoDB" id="8610787at2"/>
<name>A0A4U1BHD8_9GAMM</name>
<keyword evidence="8" id="KW-1185">Reference proteome</keyword>
<dbReference type="Gene3D" id="1.10.443.10">
    <property type="entry name" value="Intergrase catalytic core"/>
    <property type="match status" value="1"/>
</dbReference>
<dbReference type="InterPro" id="IPR013762">
    <property type="entry name" value="Integrase-like_cat_sf"/>
</dbReference>
<feature type="region of interest" description="Disordered" evidence="5">
    <location>
        <begin position="390"/>
        <end position="421"/>
    </location>
</feature>